<dbReference type="PANTHER" id="PTHR18895:SF74">
    <property type="entry name" value="MTRF1L RELEASE FACTOR GLUTAMINE METHYLTRANSFERASE"/>
    <property type="match status" value="1"/>
</dbReference>
<dbReference type="InterPro" id="IPR029063">
    <property type="entry name" value="SAM-dependent_MTases_sf"/>
</dbReference>
<dbReference type="GO" id="GO:0102559">
    <property type="term" value="F:peptide chain release factor N(5)-glutamine methyltransferase activity"/>
    <property type="evidence" value="ECO:0007669"/>
    <property type="project" value="UniProtKB-EC"/>
</dbReference>
<sequence length="280" mass="29777">MSVADTLRNAARALEGVSPSPRLDAELLMADALGTGRSEMLLRHGRDDVPEVFAPLLEKRMAGQPVAQIIGHQEFYGLSFKVTPAVLIPRPDTETLIDAAQQAFGDRAPTRILDCGTGTGALLLAALSIWPESTGIGIERSPAALAVAQENAAELGMADRAAMQPGDWTAPGWTDDLGPFDLILSNPPYVETDDPDLAPDVRAYEPPEALFAGADGLDDYRQLVPAFPDLLAKDGIVIIEIGSRQADTVSAIARATGLSVELKHDLANNPRALLLRDIAE</sequence>
<dbReference type="Gene3D" id="1.10.8.10">
    <property type="entry name" value="DNA helicase RuvA subunit, C-terminal domain"/>
    <property type="match status" value="1"/>
</dbReference>
<dbReference type="InterPro" id="IPR025714">
    <property type="entry name" value="Methyltranfer_dom"/>
</dbReference>
<dbReference type="InterPro" id="IPR019874">
    <property type="entry name" value="RF_methyltr_PrmC"/>
</dbReference>
<dbReference type="Pfam" id="PF13847">
    <property type="entry name" value="Methyltransf_31"/>
    <property type="match status" value="1"/>
</dbReference>
<comment type="catalytic activity">
    <reaction evidence="4">
        <text>L-glutaminyl-[peptide chain release factor] + S-adenosyl-L-methionine = N(5)-methyl-L-glutaminyl-[peptide chain release factor] + S-adenosyl-L-homocysteine + H(+)</text>
        <dbReference type="Rhea" id="RHEA:42896"/>
        <dbReference type="Rhea" id="RHEA-COMP:10271"/>
        <dbReference type="Rhea" id="RHEA-COMP:10272"/>
        <dbReference type="ChEBI" id="CHEBI:15378"/>
        <dbReference type="ChEBI" id="CHEBI:30011"/>
        <dbReference type="ChEBI" id="CHEBI:57856"/>
        <dbReference type="ChEBI" id="CHEBI:59789"/>
        <dbReference type="ChEBI" id="CHEBI:61891"/>
        <dbReference type="EC" id="2.1.1.297"/>
    </reaction>
</comment>
<comment type="function">
    <text evidence="4">Methylates the class 1 translation termination release factors RF1/PrfA and RF2/PrfB on the glutamine residue of the universally conserved GGQ motif.</text>
</comment>
<gene>
    <name evidence="4" type="primary">prmC</name>
    <name evidence="7" type="ORF">AB433_00215</name>
</gene>
<evidence type="ECO:0000259" key="5">
    <source>
        <dbReference type="Pfam" id="PF13847"/>
    </source>
</evidence>
<feature type="binding site" evidence="4">
    <location>
        <position position="168"/>
    </location>
    <ligand>
        <name>S-adenosyl-L-methionine</name>
        <dbReference type="ChEBI" id="CHEBI:59789"/>
    </ligand>
</feature>
<keyword evidence="2 4" id="KW-0808">Transferase</keyword>
<dbReference type="SUPFAM" id="SSF53335">
    <property type="entry name" value="S-adenosyl-L-methionine-dependent methyltransferases"/>
    <property type="match status" value="1"/>
</dbReference>
<feature type="domain" description="Methyltransferase" evidence="5">
    <location>
        <begin position="110"/>
        <end position="189"/>
    </location>
</feature>
<dbReference type="PANTHER" id="PTHR18895">
    <property type="entry name" value="HEMK METHYLTRANSFERASE"/>
    <property type="match status" value="1"/>
</dbReference>
<accession>A0A0G3XII0</accession>
<evidence type="ECO:0000313" key="8">
    <source>
        <dbReference type="Proteomes" id="UP000035287"/>
    </source>
</evidence>
<dbReference type="AlphaFoldDB" id="A0A0G3XII0"/>
<dbReference type="Proteomes" id="UP000035287">
    <property type="component" value="Chromosome"/>
</dbReference>
<keyword evidence="8" id="KW-1185">Reference proteome</keyword>
<dbReference type="Gene3D" id="3.40.50.150">
    <property type="entry name" value="Vaccinia Virus protein VP39"/>
    <property type="match status" value="1"/>
</dbReference>
<dbReference type="InterPro" id="IPR040758">
    <property type="entry name" value="PrmC_N"/>
</dbReference>
<feature type="binding site" evidence="4">
    <location>
        <begin position="186"/>
        <end position="189"/>
    </location>
    <ligand>
        <name>substrate</name>
    </ligand>
</feature>
<feature type="binding site" evidence="4">
    <location>
        <position position="186"/>
    </location>
    <ligand>
        <name>S-adenosyl-L-methionine</name>
        <dbReference type="ChEBI" id="CHEBI:59789"/>
    </ligand>
</feature>
<evidence type="ECO:0000259" key="6">
    <source>
        <dbReference type="Pfam" id="PF17827"/>
    </source>
</evidence>
<evidence type="ECO:0000313" key="7">
    <source>
        <dbReference type="EMBL" id="AKM11390.1"/>
    </source>
</evidence>
<dbReference type="STRING" id="1348774.AB433_00215"/>
<feature type="binding site" evidence="4">
    <location>
        <position position="139"/>
    </location>
    <ligand>
        <name>S-adenosyl-L-methionine</name>
        <dbReference type="ChEBI" id="CHEBI:59789"/>
    </ligand>
</feature>
<evidence type="ECO:0000256" key="2">
    <source>
        <dbReference type="ARBA" id="ARBA00022679"/>
    </source>
</evidence>
<reference evidence="7 8" key="1">
    <citation type="submission" date="2015-06" db="EMBL/GenBank/DDBJ databases">
        <authorList>
            <person name="Zeng Y."/>
            <person name="Huang Y."/>
        </authorList>
    </citation>
    <scope>NUCLEOTIDE SEQUENCE [LARGE SCALE GENOMIC DNA]</scope>
    <source>
        <strain evidence="7 8">PQ-2</strain>
    </source>
</reference>
<dbReference type="RefSeq" id="WP_047822896.1">
    <property type="nucleotide sequence ID" value="NZ_CP011770.1"/>
</dbReference>
<dbReference type="NCBIfam" id="TIGR00536">
    <property type="entry name" value="hemK_fam"/>
    <property type="match status" value="1"/>
</dbReference>
<dbReference type="GO" id="GO:0032259">
    <property type="term" value="P:methylation"/>
    <property type="evidence" value="ECO:0007669"/>
    <property type="project" value="UniProtKB-KW"/>
</dbReference>
<keyword evidence="1 4" id="KW-0489">Methyltransferase</keyword>
<keyword evidence="3 4" id="KW-0949">S-adenosyl-L-methionine</keyword>
<dbReference type="NCBIfam" id="TIGR03534">
    <property type="entry name" value="RF_mod_PrmC"/>
    <property type="match status" value="1"/>
</dbReference>
<dbReference type="Pfam" id="PF17827">
    <property type="entry name" value="PrmC_N"/>
    <property type="match status" value="1"/>
</dbReference>
<dbReference type="PATRIC" id="fig|1348774.3.peg.51"/>
<comment type="similarity">
    <text evidence="4">Belongs to the protein N5-glutamine methyltransferase family. PrmC subfamily.</text>
</comment>
<dbReference type="EMBL" id="CP011770">
    <property type="protein sequence ID" value="AKM11390.1"/>
    <property type="molecule type" value="Genomic_DNA"/>
</dbReference>
<feature type="domain" description="Release factor glutamine methyltransferase N-terminal" evidence="6">
    <location>
        <begin position="6"/>
        <end position="71"/>
    </location>
</feature>
<dbReference type="OrthoDB" id="9800643at2"/>
<dbReference type="InterPro" id="IPR002052">
    <property type="entry name" value="DNA_methylase_N6_adenine_CS"/>
</dbReference>
<dbReference type="InterPro" id="IPR050320">
    <property type="entry name" value="N5-glutamine_MTase"/>
</dbReference>
<evidence type="ECO:0000256" key="3">
    <source>
        <dbReference type="ARBA" id="ARBA00022691"/>
    </source>
</evidence>
<dbReference type="PROSITE" id="PS00092">
    <property type="entry name" value="N6_MTASE"/>
    <property type="match status" value="1"/>
</dbReference>
<protein>
    <recommendedName>
        <fullName evidence="4">Release factor glutamine methyltransferase</fullName>
        <shortName evidence="4">RF MTase</shortName>
        <ecNumber evidence="4">2.1.1.297</ecNumber>
    </recommendedName>
    <alternativeName>
        <fullName evidence="4">N5-glutamine methyltransferase PrmC</fullName>
    </alternativeName>
    <alternativeName>
        <fullName evidence="4">Protein-(glutamine-N5) MTase PrmC</fullName>
    </alternativeName>
    <alternativeName>
        <fullName evidence="4">Protein-glutamine N-methyltransferase PrmC</fullName>
    </alternativeName>
</protein>
<dbReference type="HAMAP" id="MF_02126">
    <property type="entry name" value="RF_methyltr_PrmC"/>
    <property type="match status" value="1"/>
</dbReference>
<evidence type="ECO:0000256" key="4">
    <source>
        <dbReference type="HAMAP-Rule" id="MF_02126"/>
    </source>
</evidence>
<evidence type="ECO:0000256" key="1">
    <source>
        <dbReference type="ARBA" id="ARBA00022603"/>
    </source>
</evidence>
<dbReference type="InterPro" id="IPR004556">
    <property type="entry name" value="HemK-like"/>
</dbReference>
<dbReference type="KEGG" id="cna:AB433_00215"/>
<dbReference type="EC" id="2.1.1.297" evidence="4"/>
<dbReference type="GO" id="GO:0003676">
    <property type="term" value="F:nucleic acid binding"/>
    <property type="evidence" value="ECO:0007669"/>
    <property type="project" value="InterPro"/>
</dbReference>
<feature type="binding site" evidence="4">
    <location>
        <begin position="116"/>
        <end position="120"/>
    </location>
    <ligand>
        <name>S-adenosyl-L-methionine</name>
        <dbReference type="ChEBI" id="CHEBI:59789"/>
    </ligand>
</feature>
<organism evidence="7 8">
    <name type="scientific">Croceicoccus naphthovorans</name>
    <dbReference type="NCBI Taxonomy" id="1348774"/>
    <lineage>
        <taxon>Bacteria</taxon>
        <taxon>Pseudomonadati</taxon>
        <taxon>Pseudomonadota</taxon>
        <taxon>Alphaproteobacteria</taxon>
        <taxon>Sphingomonadales</taxon>
        <taxon>Erythrobacteraceae</taxon>
        <taxon>Croceicoccus</taxon>
    </lineage>
</organism>
<proteinExistence type="inferred from homology"/>
<name>A0A0G3XII0_9SPHN</name>
<dbReference type="CDD" id="cd02440">
    <property type="entry name" value="AdoMet_MTases"/>
    <property type="match status" value="1"/>
</dbReference>